<keyword evidence="3" id="KW-1185">Reference proteome</keyword>
<sequence>MSDTVKTIAELEAELAAARDRENKKLVQAKQAYEKDRDDVVYSIVNTAQALAKELLEFKTNCHIKMDTQAVKLSQYGKIRSNSKGGFNLTHSDGEMRVTRRRDTEPAWDERSLKAIELIKDFLGDTIKKRDIKIYEILIGFLERNDKGDLEYGRVMDLYQHEDKFDDERWKEGLRLIKESYSNHMKGYGYEFKIKGSDGKWQSILLNFSSI</sequence>
<evidence type="ECO:0000256" key="1">
    <source>
        <dbReference type="SAM" id="Coils"/>
    </source>
</evidence>
<keyword evidence="1" id="KW-0175">Coiled coil</keyword>
<dbReference type="InterPro" id="IPR021505">
    <property type="entry name" value="Phage_B3_Orf6"/>
</dbReference>
<comment type="caution">
    <text evidence="2">The sequence shown here is derived from an EMBL/GenBank/DDBJ whole genome shotgun (WGS) entry which is preliminary data.</text>
</comment>
<name>A0A444HBT5_9FLAO</name>
<protein>
    <submittedName>
        <fullName evidence="2">DUF3164 family protein</fullName>
    </submittedName>
</protein>
<reference evidence="2 3" key="1">
    <citation type="submission" date="2019-01" db="EMBL/GenBank/DDBJ databases">
        <title>Flavobacterium sp. nov.,isolated from freshwater.</title>
        <authorList>
            <person name="Zhang R."/>
            <person name="Du Z.-J."/>
        </authorList>
    </citation>
    <scope>NUCLEOTIDE SEQUENCE [LARGE SCALE GENOMIC DNA]</scope>
    <source>
        <strain evidence="2 3">1E403</strain>
    </source>
</reference>
<dbReference type="AlphaFoldDB" id="A0A444HBT5"/>
<dbReference type="Proteomes" id="UP000287527">
    <property type="component" value="Unassembled WGS sequence"/>
</dbReference>
<proteinExistence type="predicted"/>
<evidence type="ECO:0000313" key="2">
    <source>
        <dbReference type="EMBL" id="RWX00948.1"/>
    </source>
</evidence>
<organism evidence="2 3">
    <name type="scientific">Flavobacterium cerinum</name>
    <dbReference type="NCBI Taxonomy" id="2502784"/>
    <lineage>
        <taxon>Bacteria</taxon>
        <taxon>Pseudomonadati</taxon>
        <taxon>Bacteroidota</taxon>
        <taxon>Flavobacteriia</taxon>
        <taxon>Flavobacteriales</taxon>
        <taxon>Flavobacteriaceae</taxon>
        <taxon>Flavobacterium</taxon>
    </lineage>
</organism>
<dbReference type="OrthoDB" id="670235at2"/>
<feature type="coiled-coil region" evidence="1">
    <location>
        <begin position="1"/>
        <end position="28"/>
    </location>
</feature>
<gene>
    <name evidence="2" type="ORF">EPI11_07965</name>
</gene>
<evidence type="ECO:0000313" key="3">
    <source>
        <dbReference type="Proteomes" id="UP000287527"/>
    </source>
</evidence>
<dbReference type="EMBL" id="SBII01000004">
    <property type="protein sequence ID" value="RWX00948.1"/>
    <property type="molecule type" value="Genomic_DNA"/>
</dbReference>
<dbReference type="RefSeq" id="WP_128389430.1">
    <property type="nucleotide sequence ID" value="NZ_SBII01000004.1"/>
</dbReference>
<accession>A0A444HBT5</accession>
<dbReference type="Pfam" id="PF11363">
    <property type="entry name" value="DUF3164"/>
    <property type="match status" value="1"/>
</dbReference>